<feature type="active site" description="Proton donor" evidence="8">
    <location>
        <position position="89"/>
    </location>
</feature>
<feature type="compositionally biased region" description="Basic residues" evidence="9">
    <location>
        <begin position="1"/>
        <end position="12"/>
    </location>
</feature>
<sequence length="183" mass="19741">MVRRKTAAHQHPKTKDLRPNTAPLKPKAGLSVPPASLDELWMEEALRCAQRALEAGEVPVGAVVVCEGRIVGRGWNLNITGSDPTAHAEIVALREAGATVGNHRLGDCELFATIEPCAMCAGALVQARVRYLVYGADDPKAGAVRSVLQLLNHPQLNHKVEVRGGVLAGRSAEMLQAFFRNRR</sequence>
<dbReference type="Pfam" id="PF00383">
    <property type="entry name" value="dCMP_cyt_deam_1"/>
    <property type="match status" value="1"/>
</dbReference>
<keyword evidence="4 8" id="KW-0479">Metal-binding</keyword>
<name>A0A2U3JXL8_9BACT</name>
<dbReference type="EC" id="3.5.4.33" evidence="8"/>
<comment type="cofactor">
    <cofactor evidence="8">
        <name>Zn(2+)</name>
        <dbReference type="ChEBI" id="CHEBI:29105"/>
    </cofactor>
    <text evidence="8">Binds 1 zinc ion per subunit.</text>
</comment>
<evidence type="ECO:0000256" key="3">
    <source>
        <dbReference type="ARBA" id="ARBA00022694"/>
    </source>
</evidence>
<keyword evidence="5 8" id="KW-0378">Hydrolase</keyword>
<comment type="similarity">
    <text evidence="1">Belongs to the cytidine and deoxycytidylate deaminase family. ADAT2 subfamily.</text>
</comment>
<comment type="subunit">
    <text evidence="2 8">Homodimer.</text>
</comment>
<dbReference type="EMBL" id="OMOD01000006">
    <property type="protein sequence ID" value="SPF32057.1"/>
    <property type="molecule type" value="Genomic_DNA"/>
</dbReference>
<dbReference type="InterPro" id="IPR016193">
    <property type="entry name" value="Cytidine_deaminase-like"/>
</dbReference>
<evidence type="ECO:0000259" key="10">
    <source>
        <dbReference type="PROSITE" id="PS51747"/>
    </source>
</evidence>
<dbReference type="Proteomes" id="UP000238701">
    <property type="component" value="Unassembled WGS sequence"/>
</dbReference>
<dbReference type="AlphaFoldDB" id="A0A2U3JXL8"/>
<evidence type="ECO:0000256" key="5">
    <source>
        <dbReference type="ARBA" id="ARBA00022801"/>
    </source>
</evidence>
<comment type="catalytic activity">
    <reaction evidence="7 8">
        <text>adenosine(34) in tRNA + H2O + H(+) = inosine(34) in tRNA + NH4(+)</text>
        <dbReference type="Rhea" id="RHEA:43168"/>
        <dbReference type="Rhea" id="RHEA-COMP:10373"/>
        <dbReference type="Rhea" id="RHEA-COMP:10374"/>
        <dbReference type="ChEBI" id="CHEBI:15377"/>
        <dbReference type="ChEBI" id="CHEBI:15378"/>
        <dbReference type="ChEBI" id="CHEBI:28938"/>
        <dbReference type="ChEBI" id="CHEBI:74411"/>
        <dbReference type="ChEBI" id="CHEBI:82852"/>
        <dbReference type="EC" id="3.5.4.33"/>
    </reaction>
</comment>
<evidence type="ECO:0000313" key="11">
    <source>
        <dbReference type="EMBL" id="SPF32057.1"/>
    </source>
</evidence>
<comment type="function">
    <text evidence="8">Catalyzes the deamination of adenosine to inosine at the wobble position 34 of tRNA(Arg2).</text>
</comment>
<accession>A0A2U3JXL8</accession>
<gene>
    <name evidence="8" type="primary">tadA</name>
    <name evidence="11" type="ORF">SBA1_1030001</name>
</gene>
<keyword evidence="6 8" id="KW-0862">Zinc</keyword>
<dbReference type="SUPFAM" id="SSF53927">
    <property type="entry name" value="Cytidine deaminase-like"/>
    <property type="match status" value="1"/>
</dbReference>
<evidence type="ECO:0000256" key="9">
    <source>
        <dbReference type="SAM" id="MobiDB-lite"/>
    </source>
</evidence>
<feature type="region of interest" description="Disordered" evidence="9">
    <location>
        <begin position="1"/>
        <end position="29"/>
    </location>
</feature>
<evidence type="ECO:0000256" key="1">
    <source>
        <dbReference type="ARBA" id="ARBA00010669"/>
    </source>
</evidence>
<organism evidence="11 12">
    <name type="scientific">Candidatus Sulfotelmatobacter kueseliae</name>
    <dbReference type="NCBI Taxonomy" id="2042962"/>
    <lineage>
        <taxon>Bacteria</taxon>
        <taxon>Pseudomonadati</taxon>
        <taxon>Acidobacteriota</taxon>
        <taxon>Terriglobia</taxon>
        <taxon>Terriglobales</taxon>
        <taxon>Candidatus Korobacteraceae</taxon>
        <taxon>Candidatus Sulfotelmatobacter</taxon>
    </lineage>
</organism>
<evidence type="ECO:0000256" key="6">
    <source>
        <dbReference type="ARBA" id="ARBA00022833"/>
    </source>
</evidence>
<dbReference type="PANTHER" id="PTHR11079:SF202">
    <property type="entry name" value="TRNA-SPECIFIC ADENOSINE DEAMINASE"/>
    <property type="match status" value="1"/>
</dbReference>
<proteinExistence type="inferred from homology"/>
<evidence type="ECO:0000256" key="7">
    <source>
        <dbReference type="ARBA" id="ARBA00048045"/>
    </source>
</evidence>
<dbReference type="InterPro" id="IPR016192">
    <property type="entry name" value="APOBEC/CMP_deaminase_Zn-bd"/>
</dbReference>
<dbReference type="HAMAP" id="MF_00972">
    <property type="entry name" value="tRNA_aden_deaminase"/>
    <property type="match status" value="1"/>
</dbReference>
<dbReference type="GO" id="GO:0008270">
    <property type="term" value="F:zinc ion binding"/>
    <property type="evidence" value="ECO:0007669"/>
    <property type="project" value="UniProtKB-UniRule"/>
</dbReference>
<feature type="binding site" evidence="8">
    <location>
        <position position="117"/>
    </location>
    <ligand>
        <name>Zn(2+)</name>
        <dbReference type="ChEBI" id="CHEBI:29105"/>
        <note>catalytic</note>
    </ligand>
</feature>
<evidence type="ECO:0000256" key="4">
    <source>
        <dbReference type="ARBA" id="ARBA00022723"/>
    </source>
</evidence>
<feature type="binding site" evidence="8">
    <location>
        <position position="120"/>
    </location>
    <ligand>
        <name>Zn(2+)</name>
        <dbReference type="ChEBI" id="CHEBI:29105"/>
        <note>catalytic</note>
    </ligand>
</feature>
<feature type="binding site" evidence="8">
    <location>
        <position position="87"/>
    </location>
    <ligand>
        <name>Zn(2+)</name>
        <dbReference type="ChEBI" id="CHEBI:29105"/>
        <note>catalytic</note>
    </ligand>
</feature>
<dbReference type="GO" id="GO:0052717">
    <property type="term" value="F:tRNA-specific adenosine-34 deaminase activity"/>
    <property type="evidence" value="ECO:0007669"/>
    <property type="project" value="UniProtKB-UniRule"/>
</dbReference>
<dbReference type="NCBIfam" id="NF008113">
    <property type="entry name" value="PRK10860.1"/>
    <property type="match status" value="1"/>
</dbReference>
<dbReference type="InterPro" id="IPR002125">
    <property type="entry name" value="CMP_dCMP_dom"/>
</dbReference>
<dbReference type="CDD" id="cd01285">
    <property type="entry name" value="nucleoside_deaminase"/>
    <property type="match status" value="1"/>
</dbReference>
<evidence type="ECO:0000256" key="8">
    <source>
        <dbReference type="HAMAP-Rule" id="MF_00972"/>
    </source>
</evidence>
<reference evidence="12" key="1">
    <citation type="submission" date="2018-02" db="EMBL/GenBank/DDBJ databases">
        <authorList>
            <person name="Hausmann B."/>
        </authorList>
    </citation>
    <scope>NUCLEOTIDE SEQUENCE [LARGE SCALE GENOMIC DNA]</scope>
    <source>
        <strain evidence="12">Peat soil MAG SbA1</strain>
    </source>
</reference>
<dbReference type="FunFam" id="3.40.140.10:FF:000005">
    <property type="entry name" value="tRNA-specific adenosine deaminase"/>
    <property type="match status" value="1"/>
</dbReference>
<feature type="domain" description="CMP/dCMP-type deaminase" evidence="10">
    <location>
        <begin position="36"/>
        <end position="145"/>
    </location>
</feature>
<dbReference type="PROSITE" id="PS51747">
    <property type="entry name" value="CYT_DCMP_DEAMINASES_2"/>
    <property type="match status" value="1"/>
</dbReference>
<protein>
    <recommendedName>
        <fullName evidence="8">tRNA-specific adenosine deaminase</fullName>
        <ecNumber evidence="8">3.5.4.33</ecNumber>
    </recommendedName>
</protein>
<dbReference type="InterPro" id="IPR028883">
    <property type="entry name" value="tRNA_aden_deaminase"/>
</dbReference>
<dbReference type="Gene3D" id="3.40.140.10">
    <property type="entry name" value="Cytidine Deaminase, domain 2"/>
    <property type="match status" value="1"/>
</dbReference>
<keyword evidence="3 8" id="KW-0819">tRNA processing</keyword>
<evidence type="ECO:0000313" key="12">
    <source>
        <dbReference type="Proteomes" id="UP000238701"/>
    </source>
</evidence>
<dbReference type="GO" id="GO:0002100">
    <property type="term" value="P:tRNA wobble adenosine to inosine editing"/>
    <property type="evidence" value="ECO:0007669"/>
    <property type="project" value="UniProtKB-UniRule"/>
</dbReference>
<dbReference type="PROSITE" id="PS00903">
    <property type="entry name" value="CYT_DCMP_DEAMINASES_1"/>
    <property type="match status" value="1"/>
</dbReference>
<dbReference type="PANTHER" id="PTHR11079">
    <property type="entry name" value="CYTOSINE DEAMINASE FAMILY MEMBER"/>
    <property type="match status" value="1"/>
</dbReference>
<evidence type="ECO:0000256" key="2">
    <source>
        <dbReference type="ARBA" id="ARBA00011738"/>
    </source>
</evidence>